<dbReference type="SUPFAM" id="SSF55961">
    <property type="entry name" value="Bet v1-like"/>
    <property type="match status" value="1"/>
</dbReference>
<comment type="caution">
    <text evidence="3">The sequence shown here is derived from an EMBL/GenBank/DDBJ whole genome shotgun (WGS) entry which is preliminary data.</text>
</comment>
<proteinExistence type="inferred from homology"/>
<dbReference type="Proteomes" id="UP001595833">
    <property type="component" value="Unassembled WGS sequence"/>
</dbReference>
<dbReference type="Pfam" id="PF08327">
    <property type="entry name" value="AHSA1"/>
    <property type="match status" value="1"/>
</dbReference>
<dbReference type="InterPro" id="IPR013538">
    <property type="entry name" value="ASHA1/2-like_C"/>
</dbReference>
<evidence type="ECO:0000313" key="3">
    <source>
        <dbReference type="EMBL" id="MFC5053045.1"/>
    </source>
</evidence>
<dbReference type="InterPro" id="IPR023393">
    <property type="entry name" value="START-like_dom_sf"/>
</dbReference>
<dbReference type="EMBL" id="JBHSJB010000004">
    <property type="protein sequence ID" value="MFC5053045.1"/>
    <property type="molecule type" value="Genomic_DNA"/>
</dbReference>
<feature type="domain" description="Activator of Hsp90 ATPase homologue 1/2-like C-terminal" evidence="2">
    <location>
        <begin position="8"/>
        <end position="118"/>
    </location>
</feature>
<organism evidence="3 4">
    <name type="scientific">Saccharothrix xinjiangensis</name>
    <dbReference type="NCBI Taxonomy" id="204798"/>
    <lineage>
        <taxon>Bacteria</taxon>
        <taxon>Bacillati</taxon>
        <taxon>Actinomycetota</taxon>
        <taxon>Actinomycetes</taxon>
        <taxon>Pseudonocardiales</taxon>
        <taxon>Pseudonocardiaceae</taxon>
        <taxon>Saccharothrix</taxon>
    </lineage>
</organism>
<evidence type="ECO:0000256" key="1">
    <source>
        <dbReference type="ARBA" id="ARBA00006817"/>
    </source>
</evidence>
<protein>
    <submittedName>
        <fullName evidence="3">SRPBCC domain-containing protein</fullName>
    </submittedName>
</protein>
<evidence type="ECO:0000313" key="4">
    <source>
        <dbReference type="Proteomes" id="UP001595833"/>
    </source>
</evidence>
<evidence type="ECO:0000259" key="2">
    <source>
        <dbReference type="Pfam" id="PF08327"/>
    </source>
</evidence>
<sequence length="143" mass="15927">MSAEVLVDAPAEAIGRSLVDAEQYSRWFGAKVDIEPWDGGRFAMGGFDADERPGRVTGYEPGRRMGIEWDGLVASWELEESGGRTRLTFVQSGFIEGRPPYGAWGGWLSGIAELRRYHELPDWRPIWLASEMPGLPEGMLVEP</sequence>
<accession>A0ABV9XRQ8</accession>
<comment type="similarity">
    <text evidence="1">Belongs to the AHA1 family.</text>
</comment>
<name>A0ABV9XRQ8_9PSEU</name>
<gene>
    <name evidence="3" type="ORF">ACFPFM_04650</name>
</gene>
<keyword evidence="4" id="KW-1185">Reference proteome</keyword>
<dbReference type="RefSeq" id="WP_344038081.1">
    <property type="nucleotide sequence ID" value="NZ_BAAAKE010000009.1"/>
</dbReference>
<reference evidence="4" key="1">
    <citation type="journal article" date="2019" name="Int. J. Syst. Evol. Microbiol.">
        <title>The Global Catalogue of Microorganisms (GCM) 10K type strain sequencing project: providing services to taxonomists for standard genome sequencing and annotation.</title>
        <authorList>
            <consortium name="The Broad Institute Genomics Platform"/>
            <consortium name="The Broad Institute Genome Sequencing Center for Infectious Disease"/>
            <person name="Wu L."/>
            <person name="Ma J."/>
        </authorList>
    </citation>
    <scope>NUCLEOTIDE SEQUENCE [LARGE SCALE GENOMIC DNA]</scope>
    <source>
        <strain evidence="4">KCTC 12848</strain>
    </source>
</reference>
<dbReference type="Gene3D" id="3.30.530.20">
    <property type="match status" value="1"/>
</dbReference>